<organism evidence="3 4">
    <name type="scientific">Pedobacter cryoconitis</name>
    <dbReference type="NCBI Taxonomy" id="188932"/>
    <lineage>
        <taxon>Bacteria</taxon>
        <taxon>Pseudomonadati</taxon>
        <taxon>Bacteroidota</taxon>
        <taxon>Sphingobacteriia</taxon>
        <taxon>Sphingobacteriales</taxon>
        <taxon>Sphingobacteriaceae</taxon>
        <taxon>Pedobacter</taxon>
    </lineage>
</organism>
<protein>
    <submittedName>
        <fullName evidence="3">Zn finger protein HypA/HybF involved in hydrogenase expression</fullName>
    </submittedName>
</protein>
<dbReference type="RefSeq" id="WP_184629056.1">
    <property type="nucleotide sequence ID" value="NZ_JACHCC010000016.1"/>
</dbReference>
<proteinExistence type="predicted"/>
<keyword evidence="1" id="KW-0472">Membrane</keyword>
<sequence length="269" mass="31219">MPTSLSGNIFNILFTIGMFLIGYTYLQTEKYSATHTALSRRVDTITDSISLQKEILDLELKNLILYSNRLSIEYHTENPIVDNDSLTKFKEVVSGNKNDVIVANKIKGNWDKYVLNQRISASETRKLNKTLKIINEDLNRSVKKYIIWIDLIPLGPALLVISTLGLMFGQIKQNALVNKQINEGRKNFKCQSCTKEFNATVQRAKFNDGEINEYYCNECFSNDDFIEPELTKELAFAKYISQRGITNKLGIWTAKQDFYRMRRWWYGKY</sequence>
<dbReference type="AlphaFoldDB" id="A0A7X0J8V4"/>
<evidence type="ECO:0000256" key="1">
    <source>
        <dbReference type="SAM" id="Phobius"/>
    </source>
</evidence>
<feature type="transmembrane region" description="Helical" evidence="1">
    <location>
        <begin position="6"/>
        <end position="26"/>
    </location>
</feature>
<comment type="caution">
    <text evidence="3">The sequence shown here is derived from an EMBL/GenBank/DDBJ whole genome shotgun (WGS) entry which is preliminary data.</text>
</comment>
<evidence type="ECO:0000313" key="3">
    <source>
        <dbReference type="EMBL" id="MBB6502809.1"/>
    </source>
</evidence>
<reference evidence="3 4" key="1">
    <citation type="submission" date="2020-08" db="EMBL/GenBank/DDBJ databases">
        <title>Genomic Encyclopedia of Type Strains, Phase IV (KMG-V): Genome sequencing to study the core and pangenomes of soil and plant-associated prokaryotes.</title>
        <authorList>
            <person name="Whitman W."/>
        </authorList>
    </citation>
    <scope>NUCLEOTIDE SEQUENCE [LARGE SCALE GENOMIC DNA]</scope>
    <source>
        <strain evidence="3 4">M2T3</strain>
    </source>
</reference>
<keyword evidence="1" id="KW-0812">Transmembrane</keyword>
<name>A0A7X0J8V4_9SPHI</name>
<dbReference type="Pfam" id="PF12674">
    <property type="entry name" value="Zn_ribbon_2"/>
    <property type="match status" value="1"/>
</dbReference>
<dbReference type="InterPro" id="IPR025868">
    <property type="entry name" value="Zn_ribbon_dom_put"/>
</dbReference>
<evidence type="ECO:0000259" key="2">
    <source>
        <dbReference type="Pfam" id="PF12674"/>
    </source>
</evidence>
<evidence type="ECO:0000313" key="4">
    <source>
        <dbReference type="Proteomes" id="UP000521017"/>
    </source>
</evidence>
<keyword evidence="1" id="KW-1133">Transmembrane helix</keyword>
<gene>
    <name evidence="3" type="ORF">HDF25_004992</name>
</gene>
<feature type="transmembrane region" description="Helical" evidence="1">
    <location>
        <begin position="145"/>
        <end position="168"/>
    </location>
</feature>
<dbReference type="Proteomes" id="UP000521017">
    <property type="component" value="Unassembled WGS sequence"/>
</dbReference>
<accession>A0A7X0J8V4</accession>
<dbReference type="EMBL" id="JACHCC010000016">
    <property type="protein sequence ID" value="MBB6502809.1"/>
    <property type="molecule type" value="Genomic_DNA"/>
</dbReference>
<feature type="domain" description="Putative zinc ribbon" evidence="2">
    <location>
        <begin position="190"/>
        <end position="264"/>
    </location>
</feature>